<keyword evidence="8" id="KW-1185">Reference proteome</keyword>
<dbReference type="Gene3D" id="3.40.50.10300">
    <property type="entry name" value="CoaB-like"/>
    <property type="match status" value="1"/>
</dbReference>
<feature type="active site" description="Proton donor" evidence="3">
    <location>
        <position position="157"/>
    </location>
</feature>
<evidence type="ECO:0000313" key="8">
    <source>
        <dbReference type="Proteomes" id="UP000030004"/>
    </source>
</evidence>
<dbReference type="InterPro" id="IPR007085">
    <property type="entry name" value="DNA/pantothenate-metab_flavo_C"/>
</dbReference>
<comment type="caution">
    <text evidence="3">Lacks conserved residue(s) required for the propagation of feature annotation.</text>
</comment>
<feature type="binding site" evidence="3">
    <location>
        <position position="341"/>
    </location>
    <ligand>
        <name>CTP</name>
        <dbReference type="ChEBI" id="CHEBI:37563"/>
    </ligand>
</feature>
<dbReference type="GO" id="GO:0015941">
    <property type="term" value="P:pantothenate catabolic process"/>
    <property type="evidence" value="ECO:0007669"/>
    <property type="project" value="InterPro"/>
</dbReference>
<feature type="binding site" evidence="3">
    <location>
        <position position="286"/>
    </location>
    <ligand>
        <name>CTP</name>
        <dbReference type="ChEBI" id="CHEBI:37563"/>
    </ligand>
</feature>
<feature type="domain" description="DNA/pantothenate metabolism flavoprotein C-terminal" evidence="6">
    <location>
        <begin position="184"/>
        <end position="394"/>
    </location>
</feature>
<comment type="pathway">
    <text evidence="3 4">Cofactor biosynthesis; coenzyme A biosynthesis; CoA from (R)-pantothenate: step 3/5.</text>
</comment>
<comment type="cofactor">
    <cofactor evidence="3">
        <name>Mg(2+)</name>
        <dbReference type="ChEBI" id="CHEBI:18420"/>
    </cofactor>
</comment>
<keyword evidence="3 4" id="KW-0285">Flavoprotein</keyword>
<comment type="function">
    <text evidence="3">Catalyzes two sequential steps in the biosynthesis of coenzyme A. In the first step cysteine is conjugated to 4'-phosphopantothenate to form 4-phosphopantothenoylcysteine. In the second step the latter compound is decarboxylated to form 4'-phosphopantotheine.</text>
</comment>
<accession>A0A0A0EB49</accession>
<dbReference type="STRING" id="1461694.ATO9_14470"/>
<comment type="cofactor">
    <cofactor evidence="3">
        <name>FMN</name>
        <dbReference type="ChEBI" id="CHEBI:58210"/>
    </cofactor>
    <text evidence="3">Binds 1 FMN per subunit.</text>
</comment>
<dbReference type="SUPFAM" id="SSF52507">
    <property type="entry name" value="Homo-oligomeric flavin-containing Cys decarboxylases, HFCD"/>
    <property type="match status" value="1"/>
</dbReference>
<keyword evidence="3" id="KW-0460">Magnesium</keyword>
<feature type="binding site" evidence="3">
    <location>
        <position position="323"/>
    </location>
    <ligand>
        <name>CTP</name>
        <dbReference type="ChEBI" id="CHEBI:37563"/>
    </ligand>
</feature>
<evidence type="ECO:0000256" key="1">
    <source>
        <dbReference type="ARBA" id="ARBA00022793"/>
    </source>
</evidence>
<organism evidence="7 8">
    <name type="scientific">Pseudooceanicola atlanticus</name>
    <dbReference type="NCBI Taxonomy" id="1461694"/>
    <lineage>
        <taxon>Bacteria</taxon>
        <taxon>Pseudomonadati</taxon>
        <taxon>Pseudomonadota</taxon>
        <taxon>Alphaproteobacteria</taxon>
        <taxon>Rhodobacterales</taxon>
        <taxon>Paracoccaceae</taxon>
        <taxon>Pseudooceanicola</taxon>
    </lineage>
</organism>
<comment type="similarity">
    <text evidence="3 4">In the N-terminal section; belongs to the HFCD (homo-oligomeric flavin containing Cys decarboxylase) superfamily.</text>
</comment>
<keyword evidence="3 4" id="KW-0436">Ligase</keyword>
<evidence type="ECO:0000259" key="6">
    <source>
        <dbReference type="Pfam" id="PF04127"/>
    </source>
</evidence>
<evidence type="ECO:0000256" key="2">
    <source>
        <dbReference type="ARBA" id="ARBA00023239"/>
    </source>
</evidence>
<dbReference type="InterPro" id="IPR003382">
    <property type="entry name" value="Flavoprotein"/>
</dbReference>
<dbReference type="SUPFAM" id="SSF102645">
    <property type="entry name" value="CoaB-like"/>
    <property type="match status" value="1"/>
</dbReference>
<dbReference type="GO" id="GO:0004632">
    <property type="term" value="F:phosphopantothenate--cysteine ligase activity"/>
    <property type="evidence" value="ECO:0007669"/>
    <property type="project" value="UniProtKB-UniRule"/>
</dbReference>
<dbReference type="GO" id="GO:0046872">
    <property type="term" value="F:metal ion binding"/>
    <property type="evidence" value="ECO:0007669"/>
    <property type="project" value="UniProtKB-KW"/>
</dbReference>
<comment type="function">
    <text evidence="4">Catalyzes two steps in the biosynthesis of coenzyme A. In the first step cysteine is conjugated to 4'-phosphopantothenate to form 4-phosphopantothenoylcysteine, in the latter compound is decarboxylated to form 4'-phosphopantotheine.</text>
</comment>
<comment type="similarity">
    <text evidence="3 4">In the C-terminal section; belongs to the PPC synthetase family.</text>
</comment>
<evidence type="ECO:0000313" key="7">
    <source>
        <dbReference type="EMBL" id="KGM48176.1"/>
    </source>
</evidence>
<comment type="catalytic activity">
    <reaction evidence="3 4">
        <text>(R)-4'-phosphopantothenate + L-cysteine + CTP = N-[(R)-4-phosphopantothenoyl]-L-cysteine + CMP + diphosphate + H(+)</text>
        <dbReference type="Rhea" id="RHEA:19397"/>
        <dbReference type="ChEBI" id="CHEBI:10986"/>
        <dbReference type="ChEBI" id="CHEBI:15378"/>
        <dbReference type="ChEBI" id="CHEBI:33019"/>
        <dbReference type="ChEBI" id="CHEBI:35235"/>
        <dbReference type="ChEBI" id="CHEBI:37563"/>
        <dbReference type="ChEBI" id="CHEBI:59458"/>
        <dbReference type="ChEBI" id="CHEBI:60377"/>
        <dbReference type="EC" id="6.3.2.5"/>
    </reaction>
</comment>
<dbReference type="AlphaFoldDB" id="A0A0A0EB49"/>
<protein>
    <recommendedName>
        <fullName evidence="3">Coenzyme A biosynthesis bifunctional protein CoaBC</fullName>
    </recommendedName>
    <alternativeName>
        <fullName evidence="3">DNA/pantothenate metabolism flavoprotein</fullName>
    </alternativeName>
    <alternativeName>
        <fullName evidence="3">Phosphopantothenoylcysteine synthetase/decarboxylase</fullName>
        <shortName evidence="3">PPCS-PPCDC</shortName>
    </alternativeName>
    <domain>
        <recommendedName>
            <fullName evidence="3">Phosphopantothenoylcysteine decarboxylase</fullName>
            <shortName evidence="3">PPC decarboxylase</shortName>
            <shortName evidence="3">PPC-DC</shortName>
            <ecNumber evidence="3">4.1.1.36</ecNumber>
        </recommendedName>
        <alternativeName>
            <fullName evidence="3">CoaC</fullName>
        </alternativeName>
    </domain>
    <domain>
        <recommendedName>
            <fullName evidence="3">Phosphopantothenate--cysteine ligase</fullName>
            <ecNumber evidence="3">6.3.2.5</ecNumber>
        </recommendedName>
        <alternativeName>
            <fullName evidence="3">CoaB</fullName>
        </alternativeName>
        <alternativeName>
            <fullName evidence="3">Phosphopantothenoylcysteine synthetase</fullName>
            <shortName evidence="3">PPC synthetase</shortName>
            <shortName evidence="3">PPC-S</shortName>
        </alternativeName>
    </domain>
</protein>
<feature type="binding site" evidence="3">
    <location>
        <position position="337"/>
    </location>
    <ligand>
        <name>CTP</name>
        <dbReference type="ChEBI" id="CHEBI:37563"/>
    </ligand>
</feature>
<feature type="binding site" evidence="3">
    <location>
        <position position="276"/>
    </location>
    <ligand>
        <name>CTP</name>
        <dbReference type="ChEBI" id="CHEBI:37563"/>
    </ligand>
</feature>
<evidence type="ECO:0000259" key="5">
    <source>
        <dbReference type="Pfam" id="PF02441"/>
    </source>
</evidence>
<dbReference type="GO" id="GO:0015937">
    <property type="term" value="P:coenzyme A biosynthetic process"/>
    <property type="evidence" value="ECO:0007669"/>
    <property type="project" value="UniProtKB-UniRule"/>
</dbReference>
<dbReference type="InterPro" id="IPR005252">
    <property type="entry name" value="CoaBC"/>
</dbReference>
<keyword evidence="3 4" id="KW-0288">FMN</keyword>
<dbReference type="Proteomes" id="UP000030004">
    <property type="component" value="Unassembled WGS sequence"/>
</dbReference>
<dbReference type="OrthoDB" id="9802554at2"/>
<dbReference type="EC" id="4.1.1.36" evidence="3"/>
<dbReference type="eggNOG" id="COG0452">
    <property type="taxonomic scope" value="Bacteria"/>
</dbReference>
<dbReference type="NCBIfam" id="TIGR00521">
    <property type="entry name" value="coaBC_dfp"/>
    <property type="match status" value="1"/>
</dbReference>
<feature type="binding site" evidence="3">
    <location>
        <begin position="303"/>
        <end position="306"/>
    </location>
    <ligand>
        <name>CTP</name>
        <dbReference type="ChEBI" id="CHEBI:37563"/>
    </ligand>
</feature>
<dbReference type="Pfam" id="PF04127">
    <property type="entry name" value="DFP"/>
    <property type="match status" value="1"/>
</dbReference>
<gene>
    <name evidence="3" type="primary">coaBC</name>
    <name evidence="7" type="ORF">ATO9_14470</name>
</gene>
<comment type="caution">
    <text evidence="7">The sequence shown here is derived from an EMBL/GenBank/DDBJ whole genome shotgun (WGS) entry which is preliminary data.</text>
</comment>
<feature type="region of interest" description="Phosphopantothenoylcysteine decarboxylase" evidence="3">
    <location>
        <begin position="1"/>
        <end position="188"/>
    </location>
</feature>
<name>A0A0A0EB49_9RHOB</name>
<dbReference type="PANTHER" id="PTHR14359:SF6">
    <property type="entry name" value="PHOSPHOPANTOTHENOYLCYSTEINE DECARBOXYLASE"/>
    <property type="match status" value="1"/>
</dbReference>
<feature type="region of interest" description="Phosphopantothenate--cysteine ligase" evidence="3">
    <location>
        <begin position="189"/>
        <end position="397"/>
    </location>
</feature>
<dbReference type="InterPro" id="IPR035929">
    <property type="entry name" value="CoaB-like_sf"/>
</dbReference>
<dbReference type="RefSeq" id="WP_043750311.1">
    <property type="nucleotide sequence ID" value="NZ_AQQX01000005.1"/>
</dbReference>
<dbReference type="GO" id="GO:0004633">
    <property type="term" value="F:phosphopantothenoylcysteine decarboxylase activity"/>
    <property type="evidence" value="ECO:0007669"/>
    <property type="project" value="UniProtKB-UniRule"/>
</dbReference>
<keyword evidence="2 3" id="KW-0456">Lyase</keyword>
<dbReference type="PANTHER" id="PTHR14359">
    <property type="entry name" value="HOMO-OLIGOMERIC FLAVIN CONTAINING CYS DECARBOXYLASE FAMILY"/>
    <property type="match status" value="1"/>
</dbReference>
<evidence type="ECO:0000256" key="3">
    <source>
        <dbReference type="HAMAP-Rule" id="MF_02225"/>
    </source>
</evidence>
<reference evidence="7 8" key="1">
    <citation type="journal article" date="2015" name="Antonie Van Leeuwenhoek">
        <title>Pseudooceanicola atlanticus gen. nov. sp. nov., isolated from surface seawater of the Atlantic Ocean and reclassification of Oceanicola batsensis, Oceanicola marinus, Oceanicola nitratireducens, Oceanicola nanhaiensis, Oceanicola antarcticus and Oceanicola flagellatus, as Pseudooceanicola batsensis comb. nov., Pseudooceanicola marinus comb. nov., Pseudooceanicola nitratireducens comb. nov., Pseudooceanicola nanhaiensis comb. nov., Pseudooceanicola antarcticus comb. nov., and Pseudooceanicola flagellatus comb. nov.</title>
        <authorList>
            <person name="Lai Q."/>
            <person name="Li G."/>
            <person name="Liu X."/>
            <person name="Du Y."/>
            <person name="Sun F."/>
            <person name="Shao Z."/>
        </authorList>
    </citation>
    <scope>NUCLEOTIDE SEQUENCE [LARGE SCALE GENOMIC DNA]</scope>
    <source>
        <strain evidence="7 8">22II-s11g</strain>
    </source>
</reference>
<sequence length="397" mass="41252">MLSGKSILLIIGGGIAGYKSLDLIRRLRERGATVTPVLTRAAQQFVTPLSVAALSGQKVYTDLFDLTDEAEMGHIQLSRSADLIVVAPATADLMGKVAGGLADDLASTLLMATDTPVLMAPAMNVRMYLHPAVQRNLAALKSDGVRFTGPNEGDMACGEYGPGRMSEVPEIVAAVENALAAGPLAGKRILVTSGPTHEPIDPVRYIANRSSGAQGTAIARAMSGMGADVVFVTGPADVAPPEGVQVIKVQSAREMLSAVQGALPADAAIFAAAVADWRVKSESGSKIKKVAGALPTLEFEENPDILATVSKLKTGRPGLVVGFAAETDDVIDHATAKRERKGCDWIVANDVSPETGIMGGSENAVTLISAEGAETWPRMGKQDVANRLAHKVAEALG</sequence>
<evidence type="ECO:0000256" key="4">
    <source>
        <dbReference type="RuleBase" id="RU364078"/>
    </source>
</evidence>
<comment type="pathway">
    <text evidence="3 4">Cofactor biosynthesis; coenzyme A biosynthesis; CoA from (R)-pantothenate: step 2/5.</text>
</comment>
<dbReference type="InterPro" id="IPR036551">
    <property type="entry name" value="Flavin_trans-like"/>
</dbReference>
<dbReference type="GO" id="GO:0010181">
    <property type="term" value="F:FMN binding"/>
    <property type="evidence" value="ECO:0007669"/>
    <property type="project" value="UniProtKB-UniRule"/>
</dbReference>
<dbReference type="EMBL" id="AQQX01000005">
    <property type="protein sequence ID" value="KGM48176.1"/>
    <property type="molecule type" value="Genomic_DNA"/>
</dbReference>
<keyword evidence="3" id="KW-0479">Metal-binding</keyword>
<keyword evidence="1 3" id="KW-0210">Decarboxylase</keyword>
<keyword evidence="3" id="KW-0511">Multifunctional enzyme</keyword>
<dbReference type="Pfam" id="PF02441">
    <property type="entry name" value="Flavoprotein"/>
    <property type="match status" value="1"/>
</dbReference>
<proteinExistence type="inferred from homology"/>
<dbReference type="GO" id="GO:0071513">
    <property type="term" value="C:phosphopantothenoylcysteine decarboxylase complex"/>
    <property type="evidence" value="ECO:0007669"/>
    <property type="project" value="TreeGrafter"/>
</dbReference>
<feature type="domain" description="Flavoprotein" evidence="5">
    <location>
        <begin position="5"/>
        <end position="178"/>
    </location>
</feature>
<dbReference type="Gene3D" id="3.40.50.1950">
    <property type="entry name" value="Flavin prenyltransferase-like"/>
    <property type="match status" value="1"/>
</dbReference>
<dbReference type="HAMAP" id="MF_02225">
    <property type="entry name" value="CoaBC"/>
    <property type="match status" value="1"/>
</dbReference>
<dbReference type="UniPathway" id="UPA00241">
    <property type="reaction ID" value="UER00353"/>
</dbReference>
<dbReference type="EC" id="6.3.2.5" evidence="3"/>
<comment type="catalytic activity">
    <reaction evidence="3 4">
        <text>N-[(R)-4-phosphopantothenoyl]-L-cysteine + H(+) = (R)-4'-phosphopantetheine + CO2</text>
        <dbReference type="Rhea" id="RHEA:16793"/>
        <dbReference type="ChEBI" id="CHEBI:15378"/>
        <dbReference type="ChEBI" id="CHEBI:16526"/>
        <dbReference type="ChEBI" id="CHEBI:59458"/>
        <dbReference type="ChEBI" id="CHEBI:61723"/>
        <dbReference type="EC" id="4.1.1.36"/>
    </reaction>
</comment>